<gene>
    <name evidence="1" type="ORF">FYJ83_14855</name>
</gene>
<evidence type="ECO:0008006" key="3">
    <source>
        <dbReference type="Google" id="ProtNLM"/>
    </source>
</evidence>
<evidence type="ECO:0000313" key="2">
    <source>
        <dbReference type="Proteomes" id="UP000469523"/>
    </source>
</evidence>
<name>A0A6N7XL32_9FIRM</name>
<dbReference type="InterPro" id="IPR029068">
    <property type="entry name" value="Glyas_Bleomycin-R_OHBP_Dase"/>
</dbReference>
<dbReference type="Proteomes" id="UP000469523">
    <property type="component" value="Unassembled WGS sequence"/>
</dbReference>
<organism evidence="1 2">
    <name type="scientific">Tissierella pigra</name>
    <dbReference type="NCBI Taxonomy" id="2607614"/>
    <lineage>
        <taxon>Bacteria</taxon>
        <taxon>Bacillati</taxon>
        <taxon>Bacillota</taxon>
        <taxon>Tissierellia</taxon>
        <taxon>Tissierellales</taxon>
        <taxon>Tissierellaceae</taxon>
        <taxon>Tissierella</taxon>
    </lineage>
</organism>
<dbReference type="AlphaFoldDB" id="A0A6N7XL32"/>
<keyword evidence="2" id="KW-1185">Reference proteome</keyword>
<dbReference type="EMBL" id="VUNQ01000041">
    <property type="protein sequence ID" value="MSU02739.1"/>
    <property type="molecule type" value="Genomic_DNA"/>
</dbReference>
<dbReference type="SUPFAM" id="SSF54593">
    <property type="entry name" value="Glyoxalase/Bleomycin resistance protein/Dihydroxybiphenyl dioxygenase"/>
    <property type="match status" value="1"/>
</dbReference>
<proteinExistence type="predicted"/>
<accession>A0A6N7XL32</accession>
<sequence length="253" mass="29763">MRLDHFVINVDQKYQKDIQIIKSIENSGFPYKPSWGKGTKGFKASNLWIGSEYFEMIHILKEDGGGWKNEWVDHYNNGHLGLICIMIDTDNLDKIYEALIKKDIKITPPVFLQFKWFFNLLTRTMPWRNSYLPFFEGIPLQIGFQQMKDNKAREFMEQYMVPNSRDNQIYGIKDVIVQGAYTENDFKLIKAVFSNYNEDERSITINFSTNQKLTFQNNESYGVEIITECKNKSYIDNTIQIENIRLSNGNELE</sequence>
<dbReference type="RefSeq" id="WP_154441846.1">
    <property type="nucleotide sequence ID" value="NZ_JAHLPJ010000001.1"/>
</dbReference>
<evidence type="ECO:0000313" key="1">
    <source>
        <dbReference type="EMBL" id="MSU02739.1"/>
    </source>
</evidence>
<reference evidence="1 2" key="1">
    <citation type="submission" date="2019-09" db="EMBL/GenBank/DDBJ databases">
        <title>In-depth cultivation of the pig gut microbiome towards novel bacterial diversity and tailored functional studies.</title>
        <authorList>
            <person name="Wylensek D."/>
            <person name="Hitch T.C.A."/>
            <person name="Clavel T."/>
        </authorList>
    </citation>
    <scope>NUCLEOTIDE SEQUENCE [LARGE SCALE GENOMIC DNA]</scope>
    <source>
        <strain evidence="1 2">WCA3-693-APC-4?</strain>
    </source>
</reference>
<comment type="caution">
    <text evidence="1">The sequence shown here is derived from an EMBL/GenBank/DDBJ whole genome shotgun (WGS) entry which is preliminary data.</text>
</comment>
<protein>
    <recommendedName>
        <fullName evidence="3">Glyoxalase-like domain-containing protein</fullName>
    </recommendedName>
</protein>